<evidence type="ECO:0000256" key="1">
    <source>
        <dbReference type="ARBA" id="ARBA00023125"/>
    </source>
</evidence>
<organism evidence="4 5">
    <name type="scientific">Microtetraspora fusca</name>
    <dbReference type="NCBI Taxonomy" id="1997"/>
    <lineage>
        <taxon>Bacteria</taxon>
        <taxon>Bacillati</taxon>
        <taxon>Actinomycetota</taxon>
        <taxon>Actinomycetes</taxon>
        <taxon>Streptosporangiales</taxon>
        <taxon>Streptosporangiaceae</taxon>
        <taxon>Microtetraspora</taxon>
    </lineage>
</organism>
<dbReference type="InterPro" id="IPR050109">
    <property type="entry name" value="HTH-type_TetR-like_transc_reg"/>
</dbReference>
<dbReference type="PROSITE" id="PS50977">
    <property type="entry name" value="HTH_TETR_2"/>
    <property type="match status" value="1"/>
</dbReference>
<gene>
    <name evidence="4" type="ORF">ACFY05_39555</name>
</gene>
<reference evidence="4 5" key="1">
    <citation type="submission" date="2024-10" db="EMBL/GenBank/DDBJ databases">
        <title>The Natural Products Discovery Center: Release of the First 8490 Sequenced Strains for Exploring Actinobacteria Biosynthetic Diversity.</title>
        <authorList>
            <person name="Kalkreuter E."/>
            <person name="Kautsar S.A."/>
            <person name="Yang D."/>
            <person name="Bader C.D."/>
            <person name="Teijaro C.N."/>
            <person name="Fluegel L."/>
            <person name="Davis C.M."/>
            <person name="Simpson J.R."/>
            <person name="Lauterbach L."/>
            <person name="Steele A.D."/>
            <person name="Gui C."/>
            <person name="Meng S."/>
            <person name="Li G."/>
            <person name="Viehrig K."/>
            <person name="Ye F."/>
            <person name="Su P."/>
            <person name="Kiefer A.F."/>
            <person name="Nichols A."/>
            <person name="Cepeda A.J."/>
            <person name="Yan W."/>
            <person name="Fan B."/>
            <person name="Jiang Y."/>
            <person name="Adhikari A."/>
            <person name="Zheng C.-J."/>
            <person name="Schuster L."/>
            <person name="Cowan T.M."/>
            <person name="Smanski M.J."/>
            <person name="Chevrette M.G."/>
            <person name="De Carvalho L.P.S."/>
            <person name="Shen B."/>
        </authorList>
    </citation>
    <scope>NUCLEOTIDE SEQUENCE [LARGE SCALE GENOMIC DNA]</scope>
    <source>
        <strain evidence="4 5">NPDC001281</strain>
    </source>
</reference>
<evidence type="ECO:0000313" key="4">
    <source>
        <dbReference type="EMBL" id="MFF4778938.1"/>
    </source>
</evidence>
<keyword evidence="1 2" id="KW-0238">DNA-binding</keyword>
<proteinExistence type="predicted"/>
<sequence length="219" mass="23460">MTEGRRERADAARNREAILRATEELLARYRPEQVSMERVAAAAGVGKGTVFHRFGSRMGLMVALMRERAYALDEAVTKGPPPLGPGAPPEERLMAFLDAVAELVGRNKGLLAALGHAATASSKSSSSKERSDDCAEGAPDDSPVYRFWHGHASGLIAERRPDLDAELLAHILLGSLQSEPVLRLLERGESARLAASLRVMAVGMLAAPERRSPGEADGN</sequence>
<dbReference type="Gene3D" id="1.10.357.10">
    <property type="entry name" value="Tetracycline Repressor, domain 2"/>
    <property type="match status" value="1"/>
</dbReference>
<dbReference type="SUPFAM" id="SSF46689">
    <property type="entry name" value="Homeodomain-like"/>
    <property type="match status" value="1"/>
</dbReference>
<comment type="caution">
    <text evidence="4">The sequence shown here is derived from an EMBL/GenBank/DDBJ whole genome shotgun (WGS) entry which is preliminary data.</text>
</comment>
<accession>A0ABW6VHU5</accession>
<name>A0ABW6VHU5_MICFU</name>
<keyword evidence="5" id="KW-1185">Reference proteome</keyword>
<dbReference type="EMBL" id="JBIAXI010000039">
    <property type="protein sequence ID" value="MFF4778938.1"/>
    <property type="molecule type" value="Genomic_DNA"/>
</dbReference>
<evidence type="ECO:0000313" key="5">
    <source>
        <dbReference type="Proteomes" id="UP001602119"/>
    </source>
</evidence>
<dbReference type="Proteomes" id="UP001602119">
    <property type="component" value="Unassembled WGS sequence"/>
</dbReference>
<protein>
    <submittedName>
        <fullName evidence="4">TetR/AcrR family transcriptional regulator</fullName>
    </submittedName>
</protein>
<evidence type="ECO:0000256" key="2">
    <source>
        <dbReference type="PROSITE-ProRule" id="PRU00335"/>
    </source>
</evidence>
<dbReference type="InterPro" id="IPR009057">
    <property type="entry name" value="Homeodomain-like_sf"/>
</dbReference>
<dbReference type="InterPro" id="IPR001647">
    <property type="entry name" value="HTH_TetR"/>
</dbReference>
<dbReference type="Pfam" id="PF00440">
    <property type="entry name" value="TetR_N"/>
    <property type="match status" value="1"/>
</dbReference>
<dbReference type="PANTHER" id="PTHR30055:SF209">
    <property type="entry name" value="POSSIBLE TRANSCRIPTIONAL REGULATORY PROTEIN (PROBABLY TETR-FAMILY)"/>
    <property type="match status" value="1"/>
</dbReference>
<evidence type="ECO:0000259" key="3">
    <source>
        <dbReference type="PROSITE" id="PS50977"/>
    </source>
</evidence>
<feature type="DNA-binding region" description="H-T-H motif" evidence="2">
    <location>
        <begin position="35"/>
        <end position="54"/>
    </location>
</feature>
<dbReference type="RefSeq" id="WP_387347554.1">
    <property type="nucleotide sequence ID" value="NZ_JBIAXI010000039.1"/>
</dbReference>
<dbReference type="PANTHER" id="PTHR30055">
    <property type="entry name" value="HTH-TYPE TRANSCRIPTIONAL REGULATOR RUTR"/>
    <property type="match status" value="1"/>
</dbReference>
<feature type="domain" description="HTH tetR-type" evidence="3">
    <location>
        <begin position="12"/>
        <end position="72"/>
    </location>
</feature>